<reference evidence="2" key="1">
    <citation type="journal article" date="2019" name="Int. J. Syst. Evol. Microbiol.">
        <title>The Global Catalogue of Microorganisms (GCM) 10K type strain sequencing project: providing services to taxonomists for standard genome sequencing and annotation.</title>
        <authorList>
            <consortium name="The Broad Institute Genomics Platform"/>
            <consortium name="The Broad Institute Genome Sequencing Center for Infectious Disease"/>
            <person name="Wu L."/>
            <person name="Ma J."/>
        </authorList>
    </citation>
    <scope>NUCLEOTIDE SEQUENCE [LARGE SCALE GENOMIC DNA]</scope>
    <source>
        <strain evidence="2">CCUG 55608</strain>
    </source>
</reference>
<evidence type="ECO:0000313" key="2">
    <source>
        <dbReference type="Proteomes" id="UP001597116"/>
    </source>
</evidence>
<dbReference type="EMBL" id="JBHTLP010000021">
    <property type="protein sequence ID" value="MFD1144196.1"/>
    <property type="molecule type" value="Genomic_DNA"/>
</dbReference>
<comment type="caution">
    <text evidence="1">The sequence shown here is derived from an EMBL/GenBank/DDBJ whole genome shotgun (WGS) entry which is preliminary data.</text>
</comment>
<gene>
    <name evidence="1" type="ORF">ACFQ4C_23930</name>
</gene>
<proteinExistence type="predicted"/>
<keyword evidence="2" id="KW-1185">Reference proteome</keyword>
<organism evidence="1 2">
    <name type="scientific">Larkinella insperata</name>
    <dbReference type="NCBI Taxonomy" id="332158"/>
    <lineage>
        <taxon>Bacteria</taxon>
        <taxon>Pseudomonadati</taxon>
        <taxon>Bacteroidota</taxon>
        <taxon>Cytophagia</taxon>
        <taxon>Cytophagales</taxon>
        <taxon>Spirosomataceae</taxon>
        <taxon>Larkinella</taxon>
    </lineage>
</organism>
<sequence>MTTTRLGSGFVSLLLIFELFGCADHRLQVVTPGADRLRVKSITQHVSGSSSVSTVSAFSYDGQGRIRLIVAYQLPDSAVAPVENTVYQYDNQHRLTQVQHSTVRRGSATETYTLTYDNTGRMTQLTNEPSTFRLEPRYNSDNKVSSYNRGVNIGGLQSTGASSFTFTGNNLTRAYEEFSVNRTGGPSGQIVYSRVVNATYTFDDKINPFYGVFLIPAPGVFLQFPTTPSMFGPSYTLYGGVDNPYNLSQNNVLTAALSSGILATYVYNYTYNAANLPTTRTTTRNGDVTEILHYEYEPH</sequence>
<evidence type="ECO:0000313" key="1">
    <source>
        <dbReference type="EMBL" id="MFD1144196.1"/>
    </source>
</evidence>
<dbReference type="Gene3D" id="2.180.10.10">
    <property type="entry name" value="RHS repeat-associated core"/>
    <property type="match status" value="1"/>
</dbReference>
<name>A0ABW3QLI5_9BACT</name>
<accession>A0ABW3QLI5</accession>
<dbReference type="Proteomes" id="UP001597116">
    <property type="component" value="Unassembled WGS sequence"/>
</dbReference>
<evidence type="ECO:0008006" key="3">
    <source>
        <dbReference type="Google" id="ProtNLM"/>
    </source>
</evidence>
<dbReference type="RefSeq" id="WP_265989001.1">
    <property type="nucleotide sequence ID" value="NZ_CP110973.1"/>
</dbReference>
<protein>
    <recommendedName>
        <fullName evidence="3">YD repeat-containing protein</fullName>
    </recommendedName>
</protein>